<sequence>MYHNWQHTLIYHTIPTTIDYIDAFFLHVYNGTQLLMQTGQKIGDSLRLFREKHDWRRLAMDLGSIGYTLFWQPLVSTVTHIHQLGRLFCQGCWYGLKATWDDLRWTATVGLPMIIDWIKMTRGWVWTAHALHWCQALAQDAIFNIILVTAPVFYWLGQWMVRLGDVFGSWIQSEWVQDIFRHVRYALANSGVWLGGELVALVRSIKTMATTMVDNGLVPIIQLFMNHVLPRLSDGYQRFIAETYVVYRHYVHPAGQQLFTWCGKALWPLTHFLERYYLTFLSYLSRWQWDGILQVSAVITQSLQRMMGWLVGSMGPAINKMVSTLVYHQLPLAVEYVQFGWNKMVDNLDTSAMVSTAEQFYQVIQEQCILLFASLERTMNEWKEAQQESDTLADKGKGSKIS</sequence>
<protein>
    <submittedName>
        <fullName evidence="1">Uncharacterized protein</fullName>
    </submittedName>
</protein>
<accession>A0A1X2IZU5</accession>
<proteinExistence type="predicted"/>
<keyword evidence="2" id="KW-1185">Reference proteome</keyword>
<organism evidence="1 2">
    <name type="scientific">Absidia repens</name>
    <dbReference type="NCBI Taxonomy" id="90262"/>
    <lineage>
        <taxon>Eukaryota</taxon>
        <taxon>Fungi</taxon>
        <taxon>Fungi incertae sedis</taxon>
        <taxon>Mucoromycota</taxon>
        <taxon>Mucoromycotina</taxon>
        <taxon>Mucoromycetes</taxon>
        <taxon>Mucorales</taxon>
        <taxon>Cunninghamellaceae</taxon>
        <taxon>Absidia</taxon>
    </lineage>
</organism>
<dbReference type="OrthoDB" id="2274850at2759"/>
<dbReference type="AlphaFoldDB" id="A0A1X2IZU5"/>
<dbReference type="Proteomes" id="UP000193560">
    <property type="component" value="Unassembled WGS sequence"/>
</dbReference>
<comment type="caution">
    <text evidence="1">The sequence shown here is derived from an EMBL/GenBank/DDBJ whole genome shotgun (WGS) entry which is preliminary data.</text>
</comment>
<evidence type="ECO:0000313" key="2">
    <source>
        <dbReference type="Proteomes" id="UP000193560"/>
    </source>
</evidence>
<gene>
    <name evidence="1" type="ORF">BCR42DRAFT_930</name>
</gene>
<dbReference type="EMBL" id="MCGE01000001">
    <property type="protein sequence ID" value="ORZ25065.1"/>
    <property type="molecule type" value="Genomic_DNA"/>
</dbReference>
<reference evidence="1 2" key="1">
    <citation type="submission" date="2016-07" db="EMBL/GenBank/DDBJ databases">
        <title>Pervasive Adenine N6-methylation of Active Genes in Fungi.</title>
        <authorList>
            <consortium name="DOE Joint Genome Institute"/>
            <person name="Mondo S.J."/>
            <person name="Dannebaum R.O."/>
            <person name="Kuo R.C."/>
            <person name="Labutti K."/>
            <person name="Haridas S."/>
            <person name="Kuo A."/>
            <person name="Salamov A."/>
            <person name="Ahrendt S.R."/>
            <person name="Lipzen A."/>
            <person name="Sullivan W."/>
            <person name="Andreopoulos W.B."/>
            <person name="Clum A."/>
            <person name="Lindquist E."/>
            <person name="Daum C."/>
            <person name="Ramamoorthy G.K."/>
            <person name="Gryganskyi A."/>
            <person name="Culley D."/>
            <person name="Magnuson J.K."/>
            <person name="James T.Y."/>
            <person name="O'Malley M.A."/>
            <person name="Stajich J.E."/>
            <person name="Spatafora J.W."/>
            <person name="Visel A."/>
            <person name="Grigoriev I.V."/>
        </authorList>
    </citation>
    <scope>NUCLEOTIDE SEQUENCE [LARGE SCALE GENOMIC DNA]</scope>
    <source>
        <strain evidence="1 2">NRRL 1336</strain>
    </source>
</reference>
<name>A0A1X2IZU5_9FUNG</name>
<evidence type="ECO:0000313" key="1">
    <source>
        <dbReference type="EMBL" id="ORZ25065.1"/>
    </source>
</evidence>